<comment type="cofactor">
    <cofactor evidence="1">
        <name>L-ascorbate</name>
        <dbReference type="ChEBI" id="CHEBI:38290"/>
    </cofactor>
</comment>
<dbReference type="GO" id="GO:0005506">
    <property type="term" value="F:iron ion binding"/>
    <property type="evidence" value="ECO:0007669"/>
    <property type="project" value="InterPro"/>
</dbReference>
<evidence type="ECO:0000313" key="9">
    <source>
        <dbReference type="Proteomes" id="UP000728185"/>
    </source>
</evidence>
<keyword evidence="3" id="KW-0847">Vitamin C</keyword>
<evidence type="ECO:0000313" key="8">
    <source>
        <dbReference type="EMBL" id="KAA0194304.1"/>
    </source>
</evidence>
<dbReference type="InterPro" id="IPR005123">
    <property type="entry name" value="Oxoglu/Fe-dep_dioxygenase_dom"/>
</dbReference>
<evidence type="ECO:0000256" key="1">
    <source>
        <dbReference type="ARBA" id="ARBA00001961"/>
    </source>
</evidence>
<evidence type="ECO:0000259" key="7">
    <source>
        <dbReference type="PROSITE" id="PS51471"/>
    </source>
</evidence>
<keyword evidence="5" id="KW-0560">Oxidoreductase</keyword>
<evidence type="ECO:0000256" key="3">
    <source>
        <dbReference type="ARBA" id="ARBA00022896"/>
    </source>
</evidence>
<gene>
    <name evidence="8" type="ORF">FBUS_02751</name>
</gene>
<keyword evidence="2" id="KW-0479">Metal-binding</keyword>
<evidence type="ECO:0000256" key="4">
    <source>
        <dbReference type="ARBA" id="ARBA00022964"/>
    </source>
</evidence>
<dbReference type="PANTHER" id="PTHR10869">
    <property type="entry name" value="PROLYL 4-HYDROXYLASE ALPHA SUBUNIT"/>
    <property type="match status" value="1"/>
</dbReference>
<dbReference type="OrthoDB" id="420380at2759"/>
<dbReference type="Pfam" id="PF13640">
    <property type="entry name" value="2OG-FeII_Oxy_3"/>
    <property type="match status" value="1"/>
</dbReference>
<feature type="domain" description="Fe2OG dioxygenase" evidence="7">
    <location>
        <begin position="15"/>
        <end position="122"/>
    </location>
</feature>
<dbReference type="GO" id="GO:0005783">
    <property type="term" value="C:endoplasmic reticulum"/>
    <property type="evidence" value="ECO:0007669"/>
    <property type="project" value="TreeGrafter"/>
</dbReference>
<keyword evidence="6" id="KW-0408">Iron</keyword>
<dbReference type="PANTHER" id="PTHR10869:SF244">
    <property type="entry name" value="PROLYL 4-HYDROXYLASE SUBUNIT ALPHA-2"/>
    <property type="match status" value="1"/>
</dbReference>
<dbReference type="GO" id="GO:0004656">
    <property type="term" value="F:procollagen-proline 4-dioxygenase activity"/>
    <property type="evidence" value="ECO:0007669"/>
    <property type="project" value="TreeGrafter"/>
</dbReference>
<dbReference type="InterPro" id="IPR006620">
    <property type="entry name" value="Pro_4_hyd_alph"/>
</dbReference>
<dbReference type="PROSITE" id="PS51471">
    <property type="entry name" value="FE2OG_OXY"/>
    <property type="match status" value="1"/>
</dbReference>
<reference evidence="8" key="1">
    <citation type="submission" date="2019-05" db="EMBL/GenBank/DDBJ databases">
        <title>Annotation for the trematode Fasciolopsis buski.</title>
        <authorList>
            <person name="Choi Y.-J."/>
        </authorList>
    </citation>
    <scope>NUCLEOTIDE SEQUENCE</scope>
    <source>
        <strain evidence="8">HT</strain>
        <tissue evidence="8">Whole worm</tissue>
    </source>
</reference>
<dbReference type="GO" id="GO:0031418">
    <property type="term" value="F:L-ascorbic acid binding"/>
    <property type="evidence" value="ECO:0007669"/>
    <property type="project" value="UniProtKB-KW"/>
</dbReference>
<dbReference type="AlphaFoldDB" id="A0A8E0RYR3"/>
<comment type="caution">
    <text evidence="8">The sequence shown here is derived from an EMBL/GenBank/DDBJ whole genome shotgun (WGS) entry which is preliminary data.</text>
</comment>
<evidence type="ECO:0000256" key="5">
    <source>
        <dbReference type="ARBA" id="ARBA00023002"/>
    </source>
</evidence>
<dbReference type="EMBL" id="LUCM01004463">
    <property type="protein sequence ID" value="KAA0194304.1"/>
    <property type="molecule type" value="Genomic_DNA"/>
</dbReference>
<dbReference type="Gene3D" id="2.60.120.620">
    <property type="entry name" value="q2cbj1_9rhob like domain"/>
    <property type="match status" value="1"/>
</dbReference>
<keyword evidence="4" id="KW-0223">Dioxygenase</keyword>
<dbReference type="Proteomes" id="UP000728185">
    <property type="component" value="Unassembled WGS sequence"/>
</dbReference>
<protein>
    <submittedName>
        <fullName evidence="8">Prolyl 4-hydroxylase subunit alpha-1</fullName>
    </submittedName>
</protein>
<evidence type="ECO:0000256" key="6">
    <source>
        <dbReference type="ARBA" id="ARBA00023004"/>
    </source>
</evidence>
<dbReference type="InterPro" id="IPR045054">
    <property type="entry name" value="P4HA-like"/>
</dbReference>
<accession>A0A8E0RYR3</accession>
<organism evidence="8 9">
    <name type="scientific">Fasciolopsis buskii</name>
    <dbReference type="NCBI Taxonomy" id="27845"/>
    <lineage>
        <taxon>Eukaryota</taxon>
        <taxon>Metazoa</taxon>
        <taxon>Spiralia</taxon>
        <taxon>Lophotrochozoa</taxon>
        <taxon>Platyhelminthes</taxon>
        <taxon>Trematoda</taxon>
        <taxon>Digenea</taxon>
        <taxon>Plagiorchiida</taxon>
        <taxon>Echinostomata</taxon>
        <taxon>Echinostomatoidea</taxon>
        <taxon>Fasciolidae</taxon>
        <taxon>Fasciolopsis</taxon>
    </lineage>
</organism>
<dbReference type="SMART" id="SM00702">
    <property type="entry name" value="P4Hc"/>
    <property type="match status" value="1"/>
</dbReference>
<keyword evidence="9" id="KW-1185">Reference proteome</keyword>
<sequence>MNQRIHALTGLNMETAEDLQVGNYGIGGYYAPHFDFGRKREKDAFEVKNGNRIATIIFYMSEVTAGGGTAFNRVGALVNPIRKAAAFWWNLLPSGEGDLRTRHAACPVLVGSKWVMNVWFHERGQEFIRPCELEQGKIEEDDGF</sequence>
<dbReference type="InterPro" id="IPR044862">
    <property type="entry name" value="Pro_4_hyd_alph_FE2OG_OXY"/>
</dbReference>
<evidence type="ECO:0000256" key="2">
    <source>
        <dbReference type="ARBA" id="ARBA00022723"/>
    </source>
</evidence>
<proteinExistence type="predicted"/>
<name>A0A8E0RYR3_9TREM</name>